<evidence type="ECO:0000313" key="3">
    <source>
        <dbReference type="Proteomes" id="UP000466794"/>
    </source>
</evidence>
<gene>
    <name evidence="2" type="ORF">GPX89_06250</name>
</gene>
<organism evidence="2 3">
    <name type="scientific">Nocardia terrae</name>
    <dbReference type="NCBI Taxonomy" id="2675851"/>
    <lineage>
        <taxon>Bacteria</taxon>
        <taxon>Bacillati</taxon>
        <taxon>Actinomycetota</taxon>
        <taxon>Actinomycetes</taxon>
        <taxon>Mycobacteriales</taxon>
        <taxon>Nocardiaceae</taxon>
        <taxon>Nocardia</taxon>
    </lineage>
</organism>
<name>A0A7K1URB4_9NOCA</name>
<dbReference type="Proteomes" id="UP000466794">
    <property type="component" value="Unassembled WGS sequence"/>
</dbReference>
<evidence type="ECO:0000256" key="1">
    <source>
        <dbReference type="SAM" id="SignalP"/>
    </source>
</evidence>
<keyword evidence="3" id="KW-1185">Reference proteome</keyword>
<accession>A0A7K1URB4</accession>
<comment type="caution">
    <text evidence="2">The sequence shown here is derived from an EMBL/GenBank/DDBJ whole genome shotgun (WGS) entry which is preliminary data.</text>
</comment>
<reference evidence="2 3" key="1">
    <citation type="submission" date="2019-12" db="EMBL/GenBank/DDBJ databases">
        <title>Nocardia sp. nov. ET3-3 isolated from soil.</title>
        <authorList>
            <person name="Kanchanasin P."/>
            <person name="Tanasupawat S."/>
            <person name="Yuki M."/>
            <person name="Kudo T."/>
        </authorList>
    </citation>
    <scope>NUCLEOTIDE SEQUENCE [LARGE SCALE GENOMIC DNA]</scope>
    <source>
        <strain evidence="2 3">ET3-3</strain>
    </source>
</reference>
<protein>
    <submittedName>
        <fullName evidence="2">Uncharacterized protein</fullName>
    </submittedName>
</protein>
<keyword evidence="1" id="KW-0732">Signal</keyword>
<dbReference type="AlphaFoldDB" id="A0A7K1URB4"/>
<proteinExistence type="predicted"/>
<evidence type="ECO:0000313" key="2">
    <source>
        <dbReference type="EMBL" id="MVU76847.1"/>
    </source>
</evidence>
<sequence length="295" mass="31133">MLDAFWRSVAALSVAAASVVTPAAALAAPATETGCAPTLSPAENDEIARLSDTGDLGGDGLAKLEDAVARDHRITEILERHADRRGSFATGLDVVEAEAVMPLQRDPGSFADPEYAHRLSFDLLRRFLDNVHAEFSGGTPEPHWANYFALAADCAVSPARVAIAGYNAHLVVDLPRAVAEAGSTPGDAGDYFKIVASIAATGDHITERTDRIYRAKMGPLWRFYFVGEGLDRVLGAGVATKPMLIAADLGANTTIFANGLALANPALAPAATAEIEWEHQTAEQAFDVLARLDGL</sequence>
<dbReference type="Pfam" id="PF19458">
    <property type="entry name" value="DUF5995"/>
    <property type="match status" value="1"/>
</dbReference>
<feature type="chain" id="PRO_5029449704" evidence="1">
    <location>
        <begin position="28"/>
        <end position="295"/>
    </location>
</feature>
<feature type="signal peptide" evidence="1">
    <location>
        <begin position="1"/>
        <end position="27"/>
    </location>
</feature>
<dbReference type="InterPro" id="IPR046037">
    <property type="entry name" value="DUF5995"/>
</dbReference>
<dbReference type="RefSeq" id="WP_157355611.1">
    <property type="nucleotide sequence ID" value="NZ_WRPP01000001.1"/>
</dbReference>
<dbReference type="EMBL" id="WRPP01000001">
    <property type="protein sequence ID" value="MVU76847.1"/>
    <property type="molecule type" value="Genomic_DNA"/>
</dbReference>